<feature type="transmembrane region" description="Helical" evidence="1">
    <location>
        <begin position="50"/>
        <end position="70"/>
    </location>
</feature>
<dbReference type="Pfam" id="PF06127">
    <property type="entry name" value="Mpo1-like"/>
    <property type="match status" value="1"/>
</dbReference>
<comment type="caution">
    <text evidence="2">The sequence shown here is derived from an EMBL/GenBank/DDBJ whole genome shotgun (WGS) entry which is preliminary data.</text>
</comment>
<reference evidence="2 3" key="1">
    <citation type="submission" date="2020-02" db="EMBL/GenBank/DDBJ databases">
        <authorList>
            <person name="Kim H.M."/>
            <person name="Jeon C.O."/>
        </authorList>
    </citation>
    <scope>NUCLEOTIDE SEQUENCE [LARGE SCALE GENOMIC DNA]</scope>
    <source>
        <strain evidence="2 3">PeD5</strain>
    </source>
</reference>
<accession>A0A6M1LHF8</accession>
<organism evidence="2 3">
    <name type="scientific">Falsiroseomonas algicola</name>
    <dbReference type="NCBI Taxonomy" id="2716930"/>
    <lineage>
        <taxon>Bacteria</taxon>
        <taxon>Pseudomonadati</taxon>
        <taxon>Pseudomonadota</taxon>
        <taxon>Alphaproteobacteria</taxon>
        <taxon>Acetobacterales</taxon>
        <taxon>Roseomonadaceae</taxon>
        <taxon>Falsiroseomonas</taxon>
    </lineage>
</organism>
<dbReference type="PANTHER" id="PTHR34205">
    <property type="entry name" value="TRANSMEMBRANE PROTEIN"/>
    <property type="match status" value="1"/>
</dbReference>
<dbReference type="EMBL" id="JAAIKB010000002">
    <property type="protein sequence ID" value="NGM19805.1"/>
    <property type="molecule type" value="Genomic_DNA"/>
</dbReference>
<keyword evidence="1" id="KW-0812">Transmembrane</keyword>
<gene>
    <name evidence="2" type="ORF">G3576_07245</name>
</gene>
<dbReference type="InterPro" id="IPR009305">
    <property type="entry name" value="Mpo1-like"/>
</dbReference>
<dbReference type="AlphaFoldDB" id="A0A6M1LHF8"/>
<sequence length="113" mass="12879">METPRIETYAEFWPHYLRQHARPATRAWHAVGTFTGLGLLGLAIVTARPWLALLAVLVGYGCAWLSHWLVERNRPATFGHPLWSLASDFRMAWLLVTGRLQREIEAASLQDKN</sequence>
<protein>
    <submittedName>
        <fullName evidence="2">DUF962 domain-containing protein</fullName>
    </submittedName>
</protein>
<proteinExistence type="predicted"/>
<dbReference type="Proteomes" id="UP000475385">
    <property type="component" value="Unassembled WGS sequence"/>
</dbReference>
<evidence type="ECO:0000313" key="3">
    <source>
        <dbReference type="Proteomes" id="UP000475385"/>
    </source>
</evidence>
<name>A0A6M1LHF8_9PROT</name>
<evidence type="ECO:0000313" key="2">
    <source>
        <dbReference type="EMBL" id="NGM19805.1"/>
    </source>
</evidence>
<keyword evidence="1" id="KW-1133">Transmembrane helix</keyword>
<reference evidence="2 3" key="2">
    <citation type="submission" date="2020-03" db="EMBL/GenBank/DDBJ databases">
        <title>Roseomonas stagni sp. nov., isolated from pond water in Japan.</title>
        <authorList>
            <person name="Furuhata K."/>
            <person name="Miyamoto H."/>
            <person name="Goto K."/>
        </authorList>
    </citation>
    <scope>NUCLEOTIDE SEQUENCE [LARGE SCALE GENOMIC DNA]</scope>
    <source>
        <strain evidence="2 3">PeD5</strain>
    </source>
</reference>
<keyword evidence="1" id="KW-0472">Membrane</keyword>
<dbReference type="PANTHER" id="PTHR34205:SF2">
    <property type="entry name" value="DUF962 DOMAIN-CONTAINING PROTEIN"/>
    <property type="match status" value="1"/>
</dbReference>
<feature type="transmembrane region" description="Helical" evidence="1">
    <location>
        <begin position="27"/>
        <end position="44"/>
    </location>
</feature>
<dbReference type="RefSeq" id="WP_164693676.1">
    <property type="nucleotide sequence ID" value="NZ_JAAIKB010000002.1"/>
</dbReference>
<evidence type="ECO:0000256" key="1">
    <source>
        <dbReference type="SAM" id="Phobius"/>
    </source>
</evidence>
<keyword evidence="3" id="KW-1185">Reference proteome</keyword>